<keyword evidence="3" id="KW-1185">Reference proteome</keyword>
<keyword evidence="1" id="KW-0732">Signal</keyword>
<dbReference type="PATRIC" id="fig|281456.6.peg.1399"/>
<dbReference type="RefSeq" id="WP_052217378.1">
    <property type="nucleotide sequence ID" value="NZ_LGTE01000007.1"/>
</dbReference>
<name>A0A0L6W3J8_9FIRM</name>
<evidence type="ECO:0000313" key="3">
    <source>
        <dbReference type="Proteomes" id="UP000037175"/>
    </source>
</evidence>
<organism evidence="2 3">
    <name type="scientific">Thermincola ferriacetica</name>
    <dbReference type="NCBI Taxonomy" id="281456"/>
    <lineage>
        <taxon>Bacteria</taxon>
        <taxon>Bacillati</taxon>
        <taxon>Bacillota</taxon>
        <taxon>Clostridia</taxon>
        <taxon>Eubacteriales</taxon>
        <taxon>Thermincolaceae</taxon>
        <taxon>Thermincola</taxon>
    </lineage>
</organism>
<accession>A0A0L6W3J8</accession>
<dbReference type="AlphaFoldDB" id="A0A0L6W3J8"/>
<evidence type="ECO:0000313" key="2">
    <source>
        <dbReference type="EMBL" id="KNZ69938.1"/>
    </source>
</evidence>
<protein>
    <submittedName>
        <fullName evidence="2">Uncharacterized protein</fullName>
    </submittedName>
</protein>
<dbReference type="Proteomes" id="UP000037175">
    <property type="component" value="Unassembled WGS sequence"/>
</dbReference>
<feature type="signal peptide" evidence="1">
    <location>
        <begin position="1"/>
        <end position="25"/>
    </location>
</feature>
<sequence precursor="true">MNKKLMAILGTVAVGGVLLGTTAFAAISGTSGYDVYKEALKNTYAVNSITPKTEVTVKDNGKLLFKVDAISKLDKEKESMSNSVTVTSGGLQKTVDMYRQDNKTVIKSSDSSVYNVLQRGRERNHKKEWREDDPGRIKDIENVADALTGTIQNYITLNSNPDGTKEVALQLSDKQISPIINAVASLMVKNLDKELKHMGNKPMDFAFENSLQDKLPRLVDNIRVSHIDVEAKINKDNLIQEQTENITITGTDAKGNGHEVVINIDTGFSNYNSTTPDTVDLSGKQVNIISPENYRHEK</sequence>
<proteinExistence type="predicted"/>
<evidence type="ECO:0000256" key="1">
    <source>
        <dbReference type="SAM" id="SignalP"/>
    </source>
</evidence>
<dbReference type="EMBL" id="LGTE01000007">
    <property type="protein sequence ID" value="KNZ69938.1"/>
    <property type="molecule type" value="Genomic_DNA"/>
</dbReference>
<comment type="caution">
    <text evidence="2">The sequence shown here is derived from an EMBL/GenBank/DDBJ whole genome shotgun (WGS) entry which is preliminary data.</text>
</comment>
<reference evidence="3" key="1">
    <citation type="submission" date="2015-07" db="EMBL/GenBank/DDBJ databases">
        <title>Complete Genome of Thermincola ferriacetica strain Z-0001T.</title>
        <authorList>
            <person name="Lusk B."/>
            <person name="Badalamenti J.P."/>
            <person name="Parameswaran P."/>
            <person name="Bond D.R."/>
            <person name="Torres C.I."/>
        </authorList>
    </citation>
    <scope>NUCLEOTIDE SEQUENCE [LARGE SCALE GENOMIC DNA]</scope>
    <source>
        <strain evidence="3">Z-0001</strain>
    </source>
</reference>
<feature type="chain" id="PRO_5005568954" evidence="1">
    <location>
        <begin position="26"/>
        <end position="298"/>
    </location>
</feature>
<gene>
    <name evidence="2" type="ORF">Tfer_1318</name>
</gene>